<dbReference type="PANTHER" id="PTHR10885:SF0">
    <property type="entry name" value="ISOPENTENYL-DIPHOSPHATE DELTA-ISOMERASE"/>
    <property type="match status" value="1"/>
</dbReference>
<dbReference type="PANTHER" id="PTHR10885">
    <property type="entry name" value="ISOPENTENYL-DIPHOSPHATE DELTA-ISOMERASE"/>
    <property type="match status" value="1"/>
</dbReference>
<dbReference type="AlphaFoldDB" id="A0A931HY90"/>
<dbReference type="EMBL" id="JADZSC010000004">
    <property type="protein sequence ID" value="MBH0231639.1"/>
    <property type="molecule type" value="Genomic_DNA"/>
</dbReference>
<protein>
    <submittedName>
        <fullName evidence="2">NUDIX domain-containing protein</fullName>
    </submittedName>
</protein>
<comment type="caution">
    <text evidence="2">The sequence shown here is derived from an EMBL/GenBank/DDBJ whole genome shotgun (WGS) entry which is preliminary data.</text>
</comment>
<dbReference type="PROSITE" id="PS51462">
    <property type="entry name" value="NUDIX"/>
    <property type="match status" value="1"/>
</dbReference>
<evidence type="ECO:0000313" key="3">
    <source>
        <dbReference type="Proteomes" id="UP000614490"/>
    </source>
</evidence>
<feature type="domain" description="Nudix hydrolase" evidence="1">
    <location>
        <begin position="28"/>
        <end position="172"/>
    </location>
</feature>
<sequence length="200" mass="23274">MAEILTVFDRNMNVKGEKERSLVHLDGDWHETFHCWLFEEKGNETYVYFQKRAENKKEFPGLFDITAAGHVEAGESVLSAGVREVKEEIGTTVDEKDLINMGMFQEELISSTLIDREICNVYMLSILEKLEFIIGEEVTDIIKINLRDWERLLDDDCTCINGTSVLNEKKLSLRKDDFVPHEEDYYRFIITQIAKNVEKL</sequence>
<evidence type="ECO:0000313" key="2">
    <source>
        <dbReference type="EMBL" id="MBH0231639.1"/>
    </source>
</evidence>
<dbReference type="Gene3D" id="3.90.79.10">
    <property type="entry name" value="Nucleoside Triphosphate Pyrophosphohydrolase"/>
    <property type="match status" value="1"/>
</dbReference>
<dbReference type="Proteomes" id="UP000614490">
    <property type="component" value="Unassembled WGS sequence"/>
</dbReference>
<dbReference type="CDD" id="cd04692">
    <property type="entry name" value="NUDIX_Hydrolase"/>
    <property type="match status" value="1"/>
</dbReference>
<dbReference type="RefSeq" id="WP_197318275.1">
    <property type="nucleotide sequence ID" value="NZ_JADZSC010000004.1"/>
</dbReference>
<evidence type="ECO:0000259" key="1">
    <source>
        <dbReference type="PROSITE" id="PS51462"/>
    </source>
</evidence>
<proteinExistence type="predicted"/>
<name>A0A931HY90_9BACI</name>
<dbReference type="GO" id="GO:0003824">
    <property type="term" value="F:catalytic activity"/>
    <property type="evidence" value="ECO:0007669"/>
    <property type="project" value="UniProtKB-ARBA"/>
</dbReference>
<reference evidence="2 3" key="1">
    <citation type="journal article" date="2005" name="Int. J. Syst. Evol. Microbiol.">
        <title>Halobacillus yeomjeoni sp. nov., isolated from a marine solar saltern in Korea.</title>
        <authorList>
            <person name="Yoon J.H."/>
            <person name="Kang S.J."/>
            <person name="Lee C.H."/>
            <person name="Oh H.W."/>
            <person name="Oh T.K."/>
        </authorList>
    </citation>
    <scope>NUCLEOTIDE SEQUENCE [LARGE SCALE GENOMIC DNA]</scope>
    <source>
        <strain evidence="2 3">KCTC 3957</strain>
    </source>
</reference>
<accession>A0A931HY90</accession>
<keyword evidence="3" id="KW-1185">Reference proteome</keyword>
<dbReference type="InterPro" id="IPR000086">
    <property type="entry name" value="NUDIX_hydrolase_dom"/>
</dbReference>
<organism evidence="2 3">
    <name type="scientific">Halobacillus yeomjeoni</name>
    <dbReference type="NCBI Taxonomy" id="311194"/>
    <lineage>
        <taxon>Bacteria</taxon>
        <taxon>Bacillati</taxon>
        <taxon>Bacillota</taxon>
        <taxon>Bacilli</taxon>
        <taxon>Bacillales</taxon>
        <taxon>Bacillaceae</taxon>
        <taxon>Halobacillus</taxon>
    </lineage>
</organism>
<dbReference type="SUPFAM" id="SSF55811">
    <property type="entry name" value="Nudix"/>
    <property type="match status" value="1"/>
</dbReference>
<dbReference type="Pfam" id="PF00293">
    <property type="entry name" value="NUDIX"/>
    <property type="match status" value="1"/>
</dbReference>
<gene>
    <name evidence="2" type="ORF">H0267_15620</name>
</gene>
<dbReference type="InterPro" id="IPR015797">
    <property type="entry name" value="NUDIX_hydrolase-like_dom_sf"/>
</dbReference>